<reference evidence="1 2" key="1">
    <citation type="journal article" date="2007" name="Archaea">
        <title>The genome of Hyperthermus butylicus: a sulfur-reducing, peptide fermenting, neutrophilic Crenarchaeote growing up to 108 degrees C.</title>
        <authorList>
            <person name="Brugger K."/>
            <person name="Chen L."/>
            <person name="Stark M."/>
            <person name="Zibat A."/>
            <person name="Redder P."/>
            <person name="Ruepp A."/>
            <person name="Awayez M."/>
            <person name="She Q."/>
            <person name="Garrett R.A."/>
            <person name="Klenk H.P."/>
        </authorList>
    </citation>
    <scope>NUCLEOTIDE SEQUENCE [LARGE SCALE GENOMIC DNA]</scope>
    <source>
        <strain evidence="2">DSM 5456 / JCM 9403 / PLM1-5</strain>
    </source>
</reference>
<sequence>MPRVIDVGLGKKPLSLEELEEILGEVERMLSRELEERLGRRLEELDIVVEGVLSPDGRNLQILIDVRATGRLIAPLSYDEVVAEAIDAAAKWLERRLRSRLAKGEGGGAARAS</sequence>
<evidence type="ECO:0000313" key="2">
    <source>
        <dbReference type="Proteomes" id="UP000002593"/>
    </source>
</evidence>
<dbReference type="EMBL" id="CP000493">
    <property type="protein sequence ID" value="ABM80436.1"/>
    <property type="molecule type" value="Genomic_DNA"/>
</dbReference>
<proteinExistence type="predicted"/>
<dbReference type="HOGENOM" id="CLU_2127791_0_0_2"/>
<dbReference type="Proteomes" id="UP000002593">
    <property type="component" value="Chromosome"/>
</dbReference>
<dbReference type="AlphaFoldDB" id="A2BKC5"/>
<dbReference type="Gene3D" id="3.30.300.100">
    <property type="entry name" value="MTH677-like"/>
    <property type="match status" value="1"/>
</dbReference>
<dbReference type="RefSeq" id="WP_011821754.1">
    <property type="nucleotide sequence ID" value="NC_008818.1"/>
</dbReference>
<name>A2BKC5_HYPBU</name>
<evidence type="ECO:0000313" key="1">
    <source>
        <dbReference type="EMBL" id="ABM80436.1"/>
    </source>
</evidence>
<organism evidence="1 2">
    <name type="scientific">Hyperthermus butylicus (strain DSM 5456 / JCM 9403 / PLM1-5)</name>
    <dbReference type="NCBI Taxonomy" id="415426"/>
    <lineage>
        <taxon>Archaea</taxon>
        <taxon>Thermoproteota</taxon>
        <taxon>Thermoprotei</taxon>
        <taxon>Desulfurococcales</taxon>
        <taxon>Pyrodictiaceae</taxon>
        <taxon>Hyperthermus</taxon>
    </lineage>
</organism>
<dbReference type="eggNOG" id="arCOG10281">
    <property type="taxonomic scope" value="Archaea"/>
</dbReference>
<gene>
    <name evidence="1" type="ordered locus">Hbut_0576</name>
</gene>
<dbReference type="STRING" id="415426.Hbut_0576"/>
<protein>
    <submittedName>
        <fullName evidence="1">Uncharacterized protein</fullName>
    </submittedName>
</protein>
<dbReference type="EnsemblBacteria" id="ABM80436">
    <property type="protein sequence ID" value="ABM80436"/>
    <property type="gene ID" value="Hbut_0576"/>
</dbReference>
<keyword evidence="2" id="KW-1185">Reference proteome</keyword>
<accession>A2BKC5</accession>
<dbReference type="KEGG" id="hbu:Hbut_0576"/>
<dbReference type="InterPro" id="IPR035954">
    <property type="entry name" value="MTH677-like_sf"/>
</dbReference>
<dbReference type="OrthoDB" id="385444at2157"/>
<dbReference type="GeneID" id="4782761"/>